<dbReference type="GO" id="GO:0016791">
    <property type="term" value="F:phosphatase activity"/>
    <property type="evidence" value="ECO:0007669"/>
    <property type="project" value="TreeGrafter"/>
</dbReference>
<dbReference type="Proteomes" id="UP000295705">
    <property type="component" value="Unassembled WGS sequence"/>
</dbReference>
<sequence>MAASSPVTDEDRLRRIEQITDTTLAHLDTEDLLVELLDRVRALLQADTAAVLLLDAAGDNLVATAARGIEEEVRQGVRIPVGKGFAGRIAAERRPVVIDEVDHSNVMNPILREKDIRSLLGVPLLIEGSVLGVLHVGTLRPRLFTSDDADLLQTAADRIALATRTHLTGLERAAASVLQRSLMPGALPRVTGVDFAARYVPGEAGGLGGDWYDVFGLPSGRLGIVIGDVVGRGLQAAVIMGRLRSALRAFALEEEDPAEVIERLDANVQHFEDNVMATVLYAIVEPSLESLTLSTAGHLPPVMARSGHPAALVNVPVDLPVGVSVGPPRRTTTIELPPQSMLFLYTDGLVERRGRSLDVGLDAVCEVVDADTDPEAVCAAVLHRMIGGDSVHDDVAMLVIRRGVTPAVVPLNIVVPAVPKVLADIRSSVRRWLGAAGATGEDMADVLVAVGEAASNVVEHAYGPAGGTLTLQMEREGGSVVATVRDNGRWRSARGHNRGRGTALIRQCTDEMDVIAGAGGTTVTFRRHITGEVP</sequence>
<keyword evidence="5" id="KW-1185">Reference proteome</keyword>
<dbReference type="InterPro" id="IPR001932">
    <property type="entry name" value="PPM-type_phosphatase-like_dom"/>
</dbReference>
<dbReference type="RefSeq" id="WP_133825277.1">
    <property type="nucleotide sequence ID" value="NZ_BAABHR010000005.1"/>
</dbReference>
<dbReference type="SUPFAM" id="SSF81606">
    <property type="entry name" value="PP2C-like"/>
    <property type="match status" value="1"/>
</dbReference>
<dbReference type="OrthoDB" id="118142at2"/>
<dbReference type="Pfam" id="PF13581">
    <property type="entry name" value="HATPase_c_2"/>
    <property type="match status" value="1"/>
</dbReference>
<dbReference type="Pfam" id="PF07228">
    <property type="entry name" value="SpoIIE"/>
    <property type="match status" value="1"/>
</dbReference>
<accession>A0A4R6VPX5</accession>
<dbReference type="PANTHER" id="PTHR43156:SF2">
    <property type="entry name" value="STAGE II SPORULATION PROTEIN E"/>
    <property type="match status" value="1"/>
</dbReference>
<dbReference type="Gene3D" id="3.30.565.10">
    <property type="entry name" value="Histidine kinase-like ATPase, C-terminal domain"/>
    <property type="match status" value="1"/>
</dbReference>
<keyword evidence="1" id="KW-0378">Hydrolase</keyword>
<dbReference type="AlphaFoldDB" id="A0A4R6VPX5"/>
<dbReference type="SUPFAM" id="SSF55781">
    <property type="entry name" value="GAF domain-like"/>
    <property type="match status" value="1"/>
</dbReference>
<dbReference type="Gene3D" id="3.60.40.10">
    <property type="entry name" value="PPM-type phosphatase domain"/>
    <property type="match status" value="1"/>
</dbReference>
<organism evidence="4 5">
    <name type="scientific">Actinomycetospora succinea</name>
    <dbReference type="NCBI Taxonomy" id="663603"/>
    <lineage>
        <taxon>Bacteria</taxon>
        <taxon>Bacillati</taxon>
        <taxon>Actinomycetota</taxon>
        <taxon>Actinomycetes</taxon>
        <taxon>Pseudonocardiales</taxon>
        <taxon>Pseudonocardiaceae</taxon>
        <taxon>Actinomycetospora</taxon>
    </lineage>
</organism>
<name>A0A4R6VPX5_9PSEU</name>
<feature type="domain" description="GAF" evidence="2">
    <location>
        <begin position="28"/>
        <end position="173"/>
    </location>
</feature>
<evidence type="ECO:0000259" key="2">
    <source>
        <dbReference type="SMART" id="SM00065"/>
    </source>
</evidence>
<dbReference type="SUPFAM" id="SSF55874">
    <property type="entry name" value="ATPase domain of HSP90 chaperone/DNA topoisomerase II/histidine kinase"/>
    <property type="match status" value="1"/>
</dbReference>
<reference evidence="4 5" key="1">
    <citation type="submission" date="2019-03" db="EMBL/GenBank/DDBJ databases">
        <title>Genomic Encyclopedia of Type Strains, Phase IV (KMG-IV): sequencing the most valuable type-strain genomes for metagenomic binning, comparative biology and taxonomic classification.</title>
        <authorList>
            <person name="Goeker M."/>
        </authorList>
    </citation>
    <scope>NUCLEOTIDE SEQUENCE [LARGE SCALE GENOMIC DNA]</scope>
    <source>
        <strain evidence="4 5">DSM 45775</strain>
    </source>
</reference>
<dbReference type="CDD" id="cd16936">
    <property type="entry name" value="HATPase_RsbW-like"/>
    <property type="match status" value="1"/>
</dbReference>
<evidence type="ECO:0000256" key="1">
    <source>
        <dbReference type="ARBA" id="ARBA00022801"/>
    </source>
</evidence>
<dbReference type="Pfam" id="PF01590">
    <property type="entry name" value="GAF"/>
    <property type="match status" value="1"/>
</dbReference>
<dbReference type="InterPro" id="IPR052016">
    <property type="entry name" value="Bact_Sigma-Reg"/>
</dbReference>
<comment type="caution">
    <text evidence="4">The sequence shown here is derived from an EMBL/GenBank/DDBJ whole genome shotgun (WGS) entry which is preliminary data.</text>
</comment>
<dbReference type="InterPro" id="IPR003594">
    <property type="entry name" value="HATPase_dom"/>
</dbReference>
<dbReference type="SMART" id="SM00065">
    <property type="entry name" value="GAF"/>
    <property type="match status" value="1"/>
</dbReference>
<proteinExistence type="predicted"/>
<evidence type="ECO:0000313" key="4">
    <source>
        <dbReference type="EMBL" id="TDQ65992.1"/>
    </source>
</evidence>
<dbReference type="InterPro" id="IPR003018">
    <property type="entry name" value="GAF"/>
</dbReference>
<evidence type="ECO:0000259" key="3">
    <source>
        <dbReference type="SMART" id="SM00331"/>
    </source>
</evidence>
<dbReference type="InterPro" id="IPR036890">
    <property type="entry name" value="HATPase_C_sf"/>
</dbReference>
<dbReference type="PANTHER" id="PTHR43156">
    <property type="entry name" value="STAGE II SPORULATION PROTEIN E-RELATED"/>
    <property type="match status" value="1"/>
</dbReference>
<feature type="domain" description="PPM-type phosphatase" evidence="3">
    <location>
        <begin position="190"/>
        <end position="402"/>
    </location>
</feature>
<dbReference type="Gene3D" id="3.30.450.40">
    <property type="match status" value="1"/>
</dbReference>
<protein>
    <submittedName>
        <fullName evidence="4">Serine phosphatase RsbU (Regulator of sigma subunit)</fullName>
    </submittedName>
</protein>
<dbReference type="InterPro" id="IPR029016">
    <property type="entry name" value="GAF-like_dom_sf"/>
</dbReference>
<dbReference type="EMBL" id="SNYO01000001">
    <property type="protein sequence ID" value="TDQ65992.1"/>
    <property type="molecule type" value="Genomic_DNA"/>
</dbReference>
<evidence type="ECO:0000313" key="5">
    <source>
        <dbReference type="Proteomes" id="UP000295705"/>
    </source>
</evidence>
<dbReference type="SMART" id="SM00331">
    <property type="entry name" value="PP2C_SIG"/>
    <property type="match status" value="1"/>
</dbReference>
<dbReference type="InterPro" id="IPR036457">
    <property type="entry name" value="PPM-type-like_dom_sf"/>
</dbReference>
<gene>
    <name evidence="4" type="ORF">EV188_1011244</name>
</gene>